<evidence type="ECO:0000313" key="4">
    <source>
        <dbReference type="EMBL" id="AEE47640.1"/>
    </source>
</evidence>
<dbReference type="InterPro" id="IPR025241">
    <property type="entry name" value="DUF4190"/>
</dbReference>
<dbReference type="KEGG" id="cfi:Celf_3529"/>
<reference evidence="4 5" key="1">
    <citation type="submission" date="2011-04" db="EMBL/GenBank/DDBJ databases">
        <title>Complete sequence of Cellulomonas fimi ATCC 484.</title>
        <authorList>
            <consortium name="US DOE Joint Genome Institute"/>
            <person name="Lucas S."/>
            <person name="Han J."/>
            <person name="Lapidus A."/>
            <person name="Cheng J.-F."/>
            <person name="Goodwin L."/>
            <person name="Pitluck S."/>
            <person name="Peters L."/>
            <person name="Chertkov O."/>
            <person name="Detter J.C."/>
            <person name="Han C."/>
            <person name="Tapia R."/>
            <person name="Land M."/>
            <person name="Hauser L."/>
            <person name="Kyrpides N."/>
            <person name="Ivanova N."/>
            <person name="Ovchinnikova G."/>
            <person name="Pagani I."/>
            <person name="Mead D."/>
            <person name="Brumm P."/>
            <person name="Woyke T."/>
        </authorList>
    </citation>
    <scope>NUCLEOTIDE SEQUENCE [LARGE SCALE GENOMIC DNA]</scope>
    <source>
        <strain evidence="5">ATCC 484 / DSM 20113 / JCM 1341 / NBRC 15513 / NCIMB 8980 / NCTC 7547</strain>
    </source>
</reference>
<dbReference type="Pfam" id="PF13828">
    <property type="entry name" value="DUF4190"/>
    <property type="match status" value="1"/>
</dbReference>
<keyword evidence="2" id="KW-0812">Transmembrane</keyword>
<evidence type="ECO:0000313" key="5">
    <source>
        <dbReference type="Proteomes" id="UP000008460"/>
    </source>
</evidence>
<evidence type="ECO:0000259" key="3">
    <source>
        <dbReference type="Pfam" id="PF13828"/>
    </source>
</evidence>
<sequence length="419" mass="42170">MSNQSGPNPPEHDPADDAATTRPLPPTPDGDESVPPTTPLPPTPDGDESVPPTTPLPRTPDGGESVPPTTPLPPAPAAAADAGTPAAPPAGDAPATSAEEPVSFAKPDGATTPPAAPAAPSPSAPPAAQEQPGQPPYGAPQSPYAPGGQAPYGQPGQPYGQQGQPYGQPGQPPYGAPAAPTDNLAIASFATSTGGLILTGGLVSAVGLVLGIVSLRRIKRTGAGGRPWAIAGVAIGAFGVLAFIVGVIVVIGLVIAAANSDEFTSTLEELDEIEQLETPAPTADELVDGYYELRDDVAVGDCIESYPLQYDLGDAVVLPCSDLHDTEIVAQIELAEPIFDESADQAYTDAIDACGLQIEAAAPGLVDAYGSPEVYYPHPSDFDSPGGSTAFCTFTSYMTDLTGSIVAGDLLVDGQAVGS</sequence>
<organism evidence="4 5">
    <name type="scientific">Cellulomonas fimi (strain ATCC 484 / DSM 20113 / JCM 1341 / CCUG 24087 / LMG 16345 / NBRC 15513 / NCIMB 8980 / NCTC 7547 / NRS-133)</name>
    <dbReference type="NCBI Taxonomy" id="590998"/>
    <lineage>
        <taxon>Bacteria</taxon>
        <taxon>Bacillati</taxon>
        <taxon>Actinomycetota</taxon>
        <taxon>Actinomycetes</taxon>
        <taxon>Micrococcales</taxon>
        <taxon>Cellulomonadaceae</taxon>
        <taxon>Cellulomonas</taxon>
    </lineage>
</organism>
<proteinExistence type="predicted"/>
<feature type="transmembrane region" description="Helical" evidence="2">
    <location>
        <begin position="227"/>
        <end position="258"/>
    </location>
</feature>
<feature type="compositionally biased region" description="Low complexity" evidence="1">
    <location>
        <begin position="77"/>
        <end position="96"/>
    </location>
</feature>
<feature type="compositionally biased region" description="Pro residues" evidence="1">
    <location>
        <begin position="114"/>
        <end position="125"/>
    </location>
</feature>
<gene>
    <name evidence="4" type="ordered locus">Celf_3529</name>
</gene>
<keyword evidence="2" id="KW-0472">Membrane</keyword>
<protein>
    <recommendedName>
        <fullName evidence="3">DUF4190 domain-containing protein</fullName>
    </recommendedName>
</protein>
<dbReference type="EMBL" id="CP002666">
    <property type="protein sequence ID" value="AEE47640.1"/>
    <property type="molecule type" value="Genomic_DNA"/>
</dbReference>
<keyword evidence="2" id="KW-1133">Transmembrane helix</keyword>
<dbReference type="STRING" id="590998.Celf_3529"/>
<keyword evidence="5" id="KW-1185">Reference proteome</keyword>
<evidence type="ECO:0000256" key="1">
    <source>
        <dbReference type="SAM" id="MobiDB-lite"/>
    </source>
</evidence>
<dbReference type="RefSeq" id="WP_013772663.1">
    <property type="nucleotide sequence ID" value="NC_015514.1"/>
</dbReference>
<feature type="transmembrane region" description="Helical" evidence="2">
    <location>
        <begin position="195"/>
        <end position="215"/>
    </location>
</feature>
<name>F4H322_CELFA</name>
<feature type="region of interest" description="Disordered" evidence="1">
    <location>
        <begin position="1"/>
        <end position="179"/>
    </location>
</feature>
<feature type="domain" description="DUF4190" evidence="3">
    <location>
        <begin position="184"/>
        <end position="245"/>
    </location>
</feature>
<dbReference type="AlphaFoldDB" id="F4H322"/>
<evidence type="ECO:0000256" key="2">
    <source>
        <dbReference type="SAM" id="Phobius"/>
    </source>
</evidence>
<feature type="compositionally biased region" description="Low complexity" evidence="1">
    <location>
        <begin position="139"/>
        <end position="169"/>
    </location>
</feature>
<accession>F4H322</accession>
<dbReference type="Proteomes" id="UP000008460">
    <property type="component" value="Chromosome"/>
</dbReference>
<dbReference type="HOGENOM" id="CLU_655059_0_0_11"/>